<proteinExistence type="predicted"/>
<evidence type="ECO:0000313" key="2">
    <source>
        <dbReference type="Proteomes" id="UP000014155"/>
    </source>
</evidence>
<gene>
    <name evidence="1" type="ORF">CTER_5130</name>
</gene>
<name>S0FY38_RUMCE</name>
<dbReference type="EMBL" id="AORV01000008">
    <property type="protein sequence ID" value="EMS74034.1"/>
    <property type="molecule type" value="Genomic_DNA"/>
</dbReference>
<dbReference type="RefSeq" id="WP_004623069.1">
    <property type="nucleotide sequence ID" value="NZ_AORV01000008.1"/>
</dbReference>
<keyword evidence="2" id="KW-1185">Reference proteome</keyword>
<dbReference type="AlphaFoldDB" id="S0FY38"/>
<evidence type="ECO:0000313" key="1">
    <source>
        <dbReference type="EMBL" id="EMS74034.1"/>
    </source>
</evidence>
<reference evidence="1 2" key="1">
    <citation type="journal article" date="2013" name="Genome Announc.">
        <title>Draft Genome Sequence of the Cellulolytic, Mesophilic, Anaerobic Bacterium Clostridium termitidis Strain CT1112 (DSM 5398).</title>
        <authorList>
            <person name="Lal S."/>
            <person name="Ramachandran U."/>
            <person name="Zhang X."/>
            <person name="Munir R."/>
            <person name="Sparling R."/>
            <person name="Levin D.B."/>
        </authorList>
    </citation>
    <scope>NUCLEOTIDE SEQUENCE [LARGE SCALE GENOMIC DNA]</scope>
    <source>
        <strain evidence="1 2">CT1112</strain>
    </source>
</reference>
<protein>
    <submittedName>
        <fullName evidence="1">Uncharacterized protein</fullName>
    </submittedName>
</protein>
<sequence length="123" mass="14328">MNNDMDSICIDIIEQLLILLKNDPEHALITYGSLSEKINRKIGPRNLDYPLGIVSDVCKELGMPLLSTIVVNKKSYMPGEGYFTYYYPDVKETEYDNIFKRNLKEVREYQHWDEFAEAMGIKI</sequence>
<dbReference type="Proteomes" id="UP000014155">
    <property type="component" value="Unassembled WGS sequence"/>
</dbReference>
<organism evidence="1 2">
    <name type="scientific">Ruminiclostridium cellobioparum subsp. termitidis CT1112</name>
    <dbReference type="NCBI Taxonomy" id="1195236"/>
    <lineage>
        <taxon>Bacteria</taxon>
        <taxon>Bacillati</taxon>
        <taxon>Bacillota</taxon>
        <taxon>Clostridia</taxon>
        <taxon>Eubacteriales</taxon>
        <taxon>Oscillospiraceae</taxon>
        <taxon>Ruminiclostridium</taxon>
    </lineage>
</organism>
<accession>S0FY38</accession>
<comment type="caution">
    <text evidence="1">The sequence shown here is derived from an EMBL/GenBank/DDBJ whole genome shotgun (WGS) entry which is preliminary data.</text>
</comment>
<dbReference type="PATRIC" id="fig|1195236.3.peg.240"/>